<protein>
    <submittedName>
        <fullName evidence="2">Uncharacterized protein</fullName>
    </submittedName>
</protein>
<dbReference type="SMART" id="SM00384">
    <property type="entry name" value="AT_hook"/>
    <property type="match status" value="3"/>
</dbReference>
<proteinExistence type="predicted"/>
<feature type="compositionally biased region" description="Basic and acidic residues" evidence="1">
    <location>
        <begin position="341"/>
        <end position="350"/>
    </location>
</feature>
<feature type="compositionally biased region" description="Basic residues" evidence="1">
    <location>
        <begin position="82"/>
        <end position="92"/>
    </location>
</feature>
<feature type="region of interest" description="Disordered" evidence="1">
    <location>
        <begin position="511"/>
        <end position="680"/>
    </location>
</feature>
<evidence type="ECO:0000313" key="2">
    <source>
        <dbReference type="EMBL" id="UJO11291.1"/>
    </source>
</evidence>
<reference evidence="2" key="2">
    <citation type="journal article" date="2022" name="Microb. Genom.">
        <title>A chromosome-scale genome assembly of the tomato pathogen Cladosporium fulvum reveals a compartmentalized genome architecture and the presence of a dispensable chromosome.</title>
        <authorList>
            <person name="Zaccaron A.Z."/>
            <person name="Chen L.H."/>
            <person name="Samaras A."/>
            <person name="Stergiopoulos I."/>
        </authorList>
    </citation>
    <scope>NUCLEOTIDE SEQUENCE</scope>
    <source>
        <strain evidence="2">Race5_Kim</strain>
    </source>
</reference>
<feature type="compositionally biased region" description="Basic and acidic residues" evidence="1">
    <location>
        <begin position="484"/>
        <end position="496"/>
    </location>
</feature>
<feature type="region of interest" description="Disordered" evidence="1">
    <location>
        <begin position="253"/>
        <end position="279"/>
    </location>
</feature>
<dbReference type="GO" id="GO:0003677">
    <property type="term" value="F:DNA binding"/>
    <property type="evidence" value="ECO:0007669"/>
    <property type="project" value="InterPro"/>
</dbReference>
<name>A0A9Q8L5N9_PASFU</name>
<feature type="compositionally biased region" description="Basic and acidic residues" evidence="1">
    <location>
        <begin position="93"/>
        <end position="104"/>
    </location>
</feature>
<evidence type="ECO:0000313" key="3">
    <source>
        <dbReference type="Proteomes" id="UP000756132"/>
    </source>
</evidence>
<gene>
    <name evidence="2" type="ORF">CLAFUR5_02030</name>
</gene>
<dbReference type="OMA" id="HEASDIG"/>
<reference evidence="2" key="1">
    <citation type="submission" date="2021-12" db="EMBL/GenBank/DDBJ databases">
        <authorList>
            <person name="Zaccaron A."/>
            <person name="Stergiopoulos I."/>
        </authorList>
    </citation>
    <scope>NUCLEOTIDE SEQUENCE</scope>
    <source>
        <strain evidence="2">Race5_Kim</strain>
    </source>
</reference>
<feature type="region of interest" description="Disordered" evidence="1">
    <location>
        <begin position="298"/>
        <end position="496"/>
    </location>
</feature>
<dbReference type="OrthoDB" id="3917769at2759"/>
<evidence type="ECO:0000256" key="1">
    <source>
        <dbReference type="SAM" id="MobiDB-lite"/>
    </source>
</evidence>
<feature type="compositionally biased region" description="Basic residues" evidence="1">
    <location>
        <begin position="258"/>
        <end position="267"/>
    </location>
</feature>
<feature type="compositionally biased region" description="Polar residues" evidence="1">
    <location>
        <begin position="520"/>
        <end position="529"/>
    </location>
</feature>
<feature type="compositionally biased region" description="Basic residues" evidence="1">
    <location>
        <begin position="160"/>
        <end position="170"/>
    </location>
</feature>
<dbReference type="RefSeq" id="XP_047755657.1">
    <property type="nucleotide sequence ID" value="XM_047901178.1"/>
</dbReference>
<keyword evidence="3" id="KW-1185">Reference proteome</keyword>
<feature type="compositionally biased region" description="Polar residues" evidence="1">
    <location>
        <begin position="213"/>
        <end position="229"/>
    </location>
</feature>
<organism evidence="2 3">
    <name type="scientific">Passalora fulva</name>
    <name type="common">Tomato leaf mold</name>
    <name type="synonym">Cladosporium fulvum</name>
    <dbReference type="NCBI Taxonomy" id="5499"/>
    <lineage>
        <taxon>Eukaryota</taxon>
        <taxon>Fungi</taxon>
        <taxon>Dikarya</taxon>
        <taxon>Ascomycota</taxon>
        <taxon>Pezizomycotina</taxon>
        <taxon>Dothideomycetes</taxon>
        <taxon>Dothideomycetidae</taxon>
        <taxon>Mycosphaerellales</taxon>
        <taxon>Mycosphaerellaceae</taxon>
        <taxon>Fulvia</taxon>
    </lineage>
</organism>
<dbReference type="GeneID" id="71981908"/>
<feature type="region of interest" description="Disordered" evidence="1">
    <location>
        <begin position="33"/>
        <end position="236"/>
    </location>
</feature>
<feature type="compositionally biased region" description="Basic and acidic residues" evidence="1">
    <location>
        <begin position="634"/>
        <end position="652"/>
    </location>
</feature>
<dbReference type="InterPro" id="IPR017956">
    <property type="entry name" value="AT_hook_DNA-bd_motif"/>
</dbReference>
<dbReference type="Proteomes" id="UP000756132">
    <property type="component" value="Chromosome 1"/>
</dbReference>
<dbReference type="KEGG" id="ffu:CLAFUR5_02030"/>
<accession>A0A9Q8L5N9</accession>
<feature type="compositionally biased region" description="Basic and acidic residues" evidence="1">
    <location>
        <begin position="530"/>
        <end position="539"/>
    </location>
</feature>
<dbReference type="EMBL" id="CP090163">
    <property type="protein sequence ID" value="UJO11291.1"/>
    <property type="molecule type" value="Genomic_DNA"/>
</dbReference>
<dbReference type="AlphaFoldDB" id="A0A9Q8L5N9"/>
<feature type="compositionally biased region" description="Basic and acidic residues" evidence="1">
    <location>
        <begin position="404"/>
        <end position="421"/>
    </location>
</feature>
<sequence>MSQGSPFKLERIEKHLARQRGAGVRNLATSFGFSFGLQPEQQNNEEPPAKRRKSTPANDTEAINKPTVQSQQDSEPSENRATRRTATRRKQPRRLEVLSDDERSQPSLTRSSAEQDDNFLAAKQSLGKRGRPKKTPPTAQHDDVQVEPTIEVEQEQAITLKKRGRPKKAATTHEASDIGVPLAPEHIEVQPSKPANKRARPSRRLVIEDPEATSDSGVTVPLSTESAKITTPLEGHRDVVPDMRAAETLVAVKQVKPPPKKRGRPRKAQAAVLESPAEVETSVELEASVARARELPKLKKVCQGHHEPEQAASEPTRRPRRQAATAAMSKVSEGFIEEEAPIDKKRRDPGLETVSKRGRNKVTASAVSLDCSKSVRGSGSATLARIEGSGNGPSVKTVHAPGHSLDEDPQRVVPSEKAEKKPTRRIKSRSKVLPDPASKETEMLPVNIPEQRSRVKQRVPLSEMHTNMATPTPSPEKQIKGTKVARENQRISPADVDRAAKASILAGHIRRAPAAAKAPSVNNAQITKQTEPRVEDGHQDTQPTSRNPDCYPESFALGFARPTEHTTLKPDAATVKSSRRVTKKPAAAVHAKKAIEQATDVPNKRRRAIRQDEPAMEVVTSAGNIVKPPGPRKPTAENEEGRKVDWLFEKATTRRPPTANRKNTSSKRRADREEDSDAAMDLDDLLSKIAAFVPKSMRS</sequence>